<comment type="caution">
    <text evidence="1">The sequence shown here is derived from an EMBL/GenBank/DDBJ whole genome shotgun (WGS) entry which is preliminary data.</text>
</comment>
<dbReference type="EMBL" id="JAJITD010000004">
    <property type="protein sequence ID" value="MCC8392934.1"/>
    <property type="molecule type" value="Genomic_DNA"/>
</dbReference>
<organism evidence="1 2">
    <name type="scientific">Paraburkholderia sejongensis</name>
    <dbReference type="NCBI Taxonomy" id="2886946"/>
    <lineage>
        <taxon>Bacteria</taxon>
        <taxon>Pseudomonadati</taxon>
        <taxon>Pseudomonadota</taxon>
        <taxon>Betaproteobacteria</taxon>
        <taxon>Burkholderiales</taxon>
        <taxon>Burkholderiaceae</taxon>
        <taxon>Paraburkholderia</taxon>
    </lineage>
</organism>
<keyword evidence="2" id="KW-1185">Reference proteome</keyword>
<gene>
    <name evidence="1" type="ORF">LJ656_10070</name>
</gene>
<protein>
    <submittedName>
        <fullName evidence="1">Uncharacterized protein</fullName>
    </submittedName>
</protein>
<sequence length="115" mass="13036">MIALFIVHSPEEDIVERPSKSRSEFSSRRAAPHVRDACRALHRATHLSVDEGAMTFAILFDFFNERVFSTEYDLTPASAARLIRRHAVEVMSEPEIMNKSQGRATENMLRGFRGG</sequence>
<evidence type="ECO:0000313" key="1">
    <source>
        <dbReference type="EMBL" id="MCC8392934.1"/>
    </source>
</evidence>
<dbReference type="RefSeq" id="WP_230509205.1">
    <property type="nucleotide sequence ID" value="NZ_JAJITD010000004.1"/>
</dbReference>
<name>A0ABS8JT78_9BURK</name>
<dbReference type="Proteomes" id="UP001431019">
    <property type="component" value="Unassembled WGS sequence"/>
</dbReference>
<accession>A0ABS8JT78</accession>
<proteinExistence type="predicted"/>
<reference evidence="1 2" key="1">
    <citation type="submission" date="2021-11" db="EMBL/GenBank/DDBJ databases">
        <authorList>
            <person name="Oh E.-T."/>
            <person name="Kim S.-B."/>
        </authorList>
    </citation>
    <scope>NUCLEOTIDE SEQUENCE [LARGE SCALE GENOMIC DNA]</scope>
    <source>
        <strain evidence="1 2">MMS20-SJTR3</strain>
    </source>
</reference>
<evidence type="ECO:0000313" key="2">
    <source>
        <dbReference type="Proteomes" id="UP001431019"/>
    </source>
</evidence>